<reference evidence="2 5" key="2">
    <citation type="submission" date="2020-08" db="EMBL/GenBank/DDBJ databases">
        <title>Genomic Encyclopedia of Type Strains, Phase IV (KMG-V): Genome sequencing to study the core and pangenomes of soil and plant-associated prokaryotes.</title>
        <authorList>
            <person name="Whitman W."/>
        </authorList>
    </citation>
    <scope>NUCLEOTIDE SEQUENCE [LARGE SCALE GENOMIC DNA]</scope>
    <source>
        <strain evidence="2 5">B3ACCR2</strain>
    </source>
</reference>
<sequence>MSTQSTTAPHQNVSAKAESALPTVARMPSRLAGARPTSGVPFARLVRVELRKQLDTRAGQWLVGAIGLVVVAALVIMFLTDGGDHPFGDYLQATAMPTAIILPVVGILAVTSEWSQRTGLVTFALEPRRARVAWAKLVSSLLIGVAAVVLSLALAALAHQAAITLRGADGSWSIEGLAVVGAALYVLLGLVQGVAFGMLFRNTPAAIVTYFVLPTVWTILGALISWLEKPAQWLDLSRTMQPLFGGSLTGEQWAQLGTSAAVWVALPLAVGIWRLTRAEVK</sequence>
<protein>
    <submittedName>
        <fullName evidence="2">ABC-type transport system involved in multi-copper enzyme maturation permease subunit</fullName>
    </submittedName>
</protein>
<dbReference type="EMBL" id="RBXT01000001">
    <property type="protein sequence ID" value="RKT79955.1"/>
    <property type="molecule type" value="Genomic_DNA"/>
</dbReference>
<proteinExistence type="predicted"/>
<gene>
    <name evidence="3" type="ORF">DFJ68_3434</name>
    <name evidence="2" type="ORF">FHW14_002741</name>
</gene>
<feature type="transmembrane region" description="Helical" evidence="1">
    <location>
        <begin position="207"/>
        <end position="227"/>
    </location>
</feature>
<evidence type="ECO:0000313" key="4">
    <source>
        <dbReference type="Proteomes" id="UP000278440"/>
    </source>
</evidence>
<keyword evidence="1" id="KW-0472">Membrane</keyword>
<name>A0A495Y393_9MICO</name>
<feature type="transmembrane region" description="Helical" evidence="1">
    <location>
        <begin position="91"/>
        <end position="111"/>
    </location>
</feature>
<dbReference type="AlphaFoldDB" id="A0A495Y393"/>
<reference evidence="3 4" key="1">
    <citation type="submission" date="2018-10" db="EMBL/GenBank/DDBJ databases">
        <title>Sequencing the genomes of 1000 actinobacteria strains.</title>
        <authorList>
            <person name="Klenk H.-P."/>
        </authorList>
    </citation>
    <scope>NUCLEOTIDE SEQUENCE [LARGE SCALE GENOMIC DNA]</scope>
    <source>
        <strain evidence="3 4">DSM 44267</strain>
    </source>
</reference>
<dbReference type="EMBL" id="JACHVT010000005">
    <property type="protein sequence ID" value="MBB2987558.1"/>
    <property type="molecule type" value="Genomic_DNA"/>
</dbReference>
<feature type="transmembrane region" description="Helical" evidence="1">
    <location>
        <begin position="61"/>
        <end position="79"/>
    </location>
</feature>
<dbReference type="RefSeq" id="WP_121034757.1">
    <property type="nucleotide sequence ID" value="NZ_JACHVT010000005.1"/>
</dbReference>
<dbReference type="OrthoDB" id="3822725at2"/>
<keyword evidence="1" id="KW-1133">Transmembrane helix</keyword>
<accession>A0A495Y393</accession>
<dbReference type="Proteomes" id="UP000278440">
    <property type="component" value="Unassembled WGS sequence"/>
</dbReference>
<dbReference type="Proteomes" id="UP000590811">
    <property type="component" value="Unassembled WGS sequence"/>
</dbReference>
<evidence type="ECO:0000313" key="2">
    <source>
        <dbReference type="EMBL" id="MBB2987558.1"/>
    </source>
</evidence>
<keyword evidence="1" id="KW-0812">Transmembrane</keyword>
<evidence type="ECO:0000313" key="3">
    <source>
        <dbReference type="EMBL" id="RKT79955.1"/>
    </source>
</evidence>
<organism evidence="3 4">
    <name type="scientific">Terracoccus luteus</name>
    <dbReference type="NCBI Taxonomy" id="53356"/>
    <lineage>
        <taxon>Bacteria</taxon>
        <taxon>Bacillati</taxon>
        <taxon>Actinomycetota</taxon>
        <taxon>Actinomycetes</taxon>
        <taxon>Micrococcales</taxon>
        <taxon>Intrasporangiaceae</taxon>
        <taxon>Terracoccus</taxon>
    </lineage>
</organism>
<feature type="transmembrane region" description="Helical" evidence="1">
    <location>
        <begin position="132"/>
        <end position="157"/>
    </location>
</feature>
<evidence type="ECO:0000256" key="1">
    <source>
        <dbReference type="SAM" id="Phobius"/>
    </source>
</evidence>
<keyword evidence="4" id="KW-1185">Reference proteome</keyword>
<feature type="transmembrane region" description="Helical" evidence="1">
    <location>
        <begin position="177"/>
        <end position="200"/>
    </location>
</feature>
<feature type="transmembrane region" description="Helical" evidence="1">
    <location>
        <begin position="253"/>
        <end position="275"/>
    </location>
</feature>
<evidence type="ECO:0000313" key="5">
    <source>
        <dbReference type="Proteomes" id="UP000590811"/>
    </source>
</evidence>
<comment type="caution">
    <text evidence="3">The sequence shown here is derived from an EMBL/GenBank/DDBJ whole genome shotgun (WGS) entry which is preliminary data.</text>
</comment>